<dbReference type="EMBL" id="JACMSC010000013">
    <property type="protein sequence ID" value="KAG6492847.1"/>
    <property type="molecule type" value="Genomic_DNA"/>
</dbReference>
<evidence type="ECO:0000313" key="8">
    <source>
        <dbReference type="Proteomes" id="UP000734854"/>
    </source>
</evidence>
<keyword evidence="3" id="KW-0677">Repeat</keyword>
<proteinExistence type="predicted"/>
<evidence type="ECO:0000256" key="3">
    <source>
        <dbReference type="ARBA" id="ARBA00022737"/>
    </source>
</evidence>
<dbReference type="Gene3D" id="1.10.238.10">
    <property type="entry name" value="EF-hand"/>
    <property type="match status" value="1"/>
</dbReference>
<comment type="function">
    <text evidence="1">Potential calcium sensor.</text>
</comment>
<keyword evidence="4" id="KW-0106">Calcium</keyword>
<dbReference type="AlphaFoldDB" id="A0A8J5FVJ6"/>
<dbReference type="InterPro" id="IPR018247">
    <property type="entry name" value="EF_Hand_1_Ca_BS"/>
</dbReference>
<dbReference type="GO" id="GO:0005509">
    <property type="term" value="F:calcium ion binding"/>
    <property type="evidence" value="ECO:0007669"/>
    <property type="project" value="InterPro"/>
</dbReference>
<feature type="compositionally biased region" description="Low complexity" evidence="5">
    <location>
        <begin position="74"/>
        <end position="96"/>
    </location>
</feature>
<evidence type="ECO:0000259" key="6">
    <source>
        <dbReference type="PROSITE" id="PS50222"/>
    </source>
</evidence>
<dbReference type="InterPro" id="IPR039647">
    <property type="entry name" value="EF_hand_pair_protein_CML-like"/>
</dbReference>
<protein>
    <recommendedName>
        <fullName evidence="6">EF-hand domain-containing protein</fullName>
    </recommendedName>
</protein>
<gene>
    <name evidence="7" type="ORF">ZIOFF_047815</name>
</gene>
<evidence type="ECO:0000256" key="2">
    <source>
        <dbReference type="ARBA" id="ARBA00022723"/>
    </source>
</evidence>
<feature type="region of interest" description="Disordered" evidence="5">
    <location>
        <begin position="67"/>
        <end position="96"/>
    </location>
</feature>
<dbReference type="SMART" id="SM00054">
    <property type="entry name" value="EFh"/>
    <property type="match status" value="2"/>
</dbReference>
<accession>A0A8J5FVJ6</accession>
<evidence type="ECO:0000313" key="7">
    <source>
        <dbReference type="EMBL" id="KAG6492847.1"/>
    </source>
</evidence>
<dbReference type="Proteomes" id="UP000734854">
    <property type="component" value="Unassembled WGS sequence"/>
</dbReference>
<feature type="domain" description="EF-hand" evidence="6">
    <location>
        <begin position="145"/>
        <end position="180"/>
    </location>
</feature>
<dbReference type="PROSITE" id="PS50222">
    <property type="entry name" value="EF_HAND_2"/>
    <property type="match status" value="2"/>
</dbReference>
<dbReference type="CDD" id="cd00051">
    <property type="entry name" value="EFh"/>
    <property type="match status" value="1"/>
</dbReference>
<keyword evidence="8" id="KW-1185">Reference proteome</keyword>
<feature type="domain" description="EF-hand" evidence="6">
    <location>
        <begin position="182"/>
        <end position="217"/>
    </location>
</feature>
<dbReference type="FunFam" id="1.10.238.10:FF:000089">
    <property type="entry name" value="calmodulin-like protein 3"/>
    <property type="match status" value="1"/>
</dbReference>
<evidence type="ECO:0000256" key="1">
    <source>
        <dbReference type="ARBA" id="ARBA00003291"/>
    </source>
</evidence>
<comment type="caution">
    <text evidence="7">The sequence shown here is derived from an EMBL/GenBank/DDBJ whole genome shotgun (WGS) entry which is preliminary data.</text>
</comment>
<dbReference type="InterPro" id="IPR011992">
    <property type="entry name" value="EF-hand-dom_pair"/>
</dbReference>
<evidence type="ECO:0000256" key="4">
    <source>
        <dbReference type="ARBA" id="ARBA00022837"/>
    </source>
</evidence>
<organism evidence="7 8">
    <name type="scientific">Zingiber officinale</name>
    <name type="common">Ginger</name>
    <name type="synonym">Amomum zingiber</name>
    <dbReference type="NCBI Taxonomy" id="94328"/>
    <lineage>
        <taxon>Eukaryota</taxon>
        <taxon>Viridiplantae</taxon>
        <taxon>Streptophyta</taxon>
        <taxon>Embryophyta</taxon>
        <taxon>Tracheophyta</taxon>
        <taxon>Spermatophyta</taxon>
        <taxon>Magnoliopsida</taxon>
        <taxon>Liliopsida</taxon>
        <taxon>Zingiberales</taxon>
        <taxon>Zingiberaceae</taxon>
        <taxon>Zingiber</taxon>
    </lineage>
</organism>
<dbReference type="Pfam" id="PF13499">
    <property type="entry name" value="EF-hand_7"/>
    <property type="match status" value="1"/>
</dbReference>
<dbReference type="SUPFAM" id="SSF47473">
    <property type="entry name" value="EF-hand"/>
    <property type="match status" value="1"/>
</dbReference>
<evidence type="ECO:0000256" key="5">
    <source>
        <dbReference type="SAM" id="MobiDB-lite"/>
    </source>
</evidence>
<keyword evidence="2" id="KW-0479">Metal-binding</keyword>
<name>A0A8J5FVJ6_ZINOF</name>
<reference evidence="7 8" key="1">
    <citation type="submission" date="2020-08" db="EMBL/GenBank/DDBJ databases">
        <title>Plant Genome Project.</title>
        <authorList>
            <person name="Zhang R.-G."/>
        </authorList>
    </citation>
    <scope>NUCLEOTIDE SEQUENCE [LARGE SCALE GENOMIC DNA]</scope>
    <source>
        <tissue evidence="7">Rhizome</tissue>
    </source>
</reference>
<sequence>MRSMCRVKENLPGSFAEARFPPRSSLLLKLRRIHGGDGEEERKRKRKAEKAANASTMKLCVPSFLASHSKKGSKNSSSRRCSAAGSSDGDSSTSSSLFRSALLPSFSARELEAALRRLGPVKTASGVDLTEAELAALLAEPLPPEAEGELREAFAVFDADGDGKISAEELRSVLDKLGDEACSLEDCRRMIHGVDTDGDGFVCFNDFARMMDGQRCF</sequence>
<dbReference type="PROSITE" id="PS00018">
    <property type="entry name" value="EF_HAND_1"/>
    <property type="match status" value="2"/>
</dbReference>
<dbReference type="InterPro" id="IPR002048">
    <property type="entry name" value="EF_hand_dom"/>
</dbReference>
<dbReference type="PANTHER" id="PTHR10891">
    <property type="entry name" value="EF-HAND CALCIUM-BINDING DOMAIN CONTAINING PROTEIN"/>
    <property type="match status" value="1"/>
</dbReference>